<sequence>MNQAAMANRQVVWLKAEAPSKPPPGLPCNGCGVCCAAAPCPLSRLLLGHRSGSCPALEWQAPRYRCGLLRTPRRHLRRLSGWTESWFRRLTRRYLAIGRGCDSLATTEEDR</sequence>
<dbReference type="EMBL" id="NHOO01000006">
    <property type="protein sequence ID" value="OVE48607.1"/>
    <property type="molecule type" value="Genomic_DNA"/>
</dbReference>
<dbReference type="Proteomes" id="UP000196342">
    <property type="component" value="Unassembled WGS sequence"/>
</dbReference>
<dbReference type="AlphaFoldDB" id="A0A202BAK6"/>
<proteinExistence type="predicted"/>
<keyword evidence="2" id="KW-1185">Reference proteome</keyword>
<evidence type="ECO:0000313" key="1">
    <source>
        <dbReference type="EMBL" id="OVE48607.1"/>
    </source>
</evidence>
<evidence type="ECO:0008006" key="3">
    <source>
        <dbReference type="Google" id="ProtNLM"/>
    </source>
</evidence>
<protein>
    <recommendedName>
        <fullName evidence="3">4Fe-4S ferredoxin-type domain-containing protein</fullName>
    </recommendedName>
</protein>
<comment type="caution">
    <text evidence="1">The sequence shown here is derived from an EMBL/GenBank/DDBJ whole genome shotgun (WGS) entry which is preliminary data.</text>
</comment>
<organism evidence="1 2">
    <name type="scientific">Chromobacterium violaceum</name>
    <dbReference type="NCBI Taxonomy" id="536"/>
    <lineage>
        <taxon>Bacteria</taxon>
        <taxon>Pseudomonadati</taxon>
        <taxon>Pseudomonadota</taxon>
        <taxon>Betaproteobacteria</taxon>
        <taxon>Neisseriales</taxon>
        <taxon>Chromobacteriaceae</taxon>
        <taxon>Chromobacterium</taxon>
    </lineage>
</organism>
<name>A0A202BAK6_CHRVL</name>
<reference evidence="1 2" key="1">
    <citation type="submission" date="2017-05" db="EMBL/GenBank/DDBJ databases">
        <title>Chromobacterium violaceum GHPS1 isolated from Hydrocarbon polluted soil in French Guiana display an awesome secondary metabolite arsenal and a battery of drug and heavy-metal-resistance and detoxification of xenobiotics proteins.</title>
        <authorList>
            <person name="Belbahri L."/>
        </authorList>
    </citation>
    <scope>NUCLEOTIDE SEQUENCE [LARGE SCALE GENOMIC DNA]</scope>
    <source>
        <strain evidence="1 2">GHPS1</strain>
    </source>
</reference>
<evidence type="ECO:0000313" key="2">
    <source>
        <dbReference type="Proteomes" id="UP000196342"/>
    </source>
</evidence>
<accession>A0A202BAK6</accession>
<dbReference type="OMA" id="QPCNGCG"/>
<gene>
    <name evidence="1" type="ORF">CBW21_08585</name>
</gene>